<dbReference type="InterPro" id="IPR036116">
    <property type="entry name" value="FN3_sf"/>
</dbReference>
<evidence type="ECO:0000313" key="2">
    <source>
        <dbReference type="Proteomes" id="UP000263642"/>
    </source>
</evidence>
<gene>
    <name evidence="1" type="ORF">DIT97_33865</name>
</gene>
<reference evidence="1 2" key="1">
    <citation type="journal article" date="2018" name="Nat. Biotechnol.">
        <title>A standardized bacterial taxonomy based on genome phylogeny substantially revises the tree of life.</title>
        <authorList>
            <person name="Parks D.H."/>
            <person name="Chuvochina M."/>
            <person name="Waite D.W."/>
            <person name="Rinke C."/>
            <person name="Skarshewski A."/>
            <person name="Chaumeil P.A."/>
            <person name="Hugenholtz P."/>
        </authorList>
    </citation>
    <scope>NUCLEOTIDE SEQUENCE [LARGE SCALE GENOMIC DNA]</scope>
    <source>
        <strain evidence="1">UBA9375</strain>
    </source>
</reference>
<protein>
    <submittedName>
        <fullName evidence="1">Uncharacterized protein</fullName>
    </submittedName>
</protein>
<dbReference type="AlphaFoldDB" id="A0A3D3RGI6"/>
<sequence>MHNICSYDSPEPEFVQPDYRKWEAVQIGMSREDVVALLGPPLDDPYRADANCSYGHLDMPMLPQRRTYVFLIGYDENERVFRKTDPFMGKLSLDGTPSKPEIIIPVSGTAFTHYPRVLDCRWYPSSGEYPITYTIEESCASPLEPEIFYNPVELDTEIPIPFYMFNFGGSQPGRIRVKARNRLGESEWSDYCYFDFSVRNSTLS</sequence>
<name>A0A3D3RGI6_9PLAN</name>
<dbReference type="Proteomes" id="UP000263642">
    <property type="component" value="Unassembled WGS sequence"/>
</dbReference>
<dbReference type="SUPFAM" id="SSF49265">
    <property type="entry name" value="Fibronectin type III"/>
    <property type="match status" value="1"/>
</dbReference>
<accession>A0A3D3RGI6</accession>
<proteinExistence type="predicted"/>
<organism evidence="1 2">
    <name type="scientific">Gimesia maris</name>
    <dbReference type="NCBI Taxonomy" id="122"/>
    <lineage>
        <taxon>Bacteria</taxon>
        <taxon>Pseudomonadati</taxon>
        <taxon>Planctomycetota</taxon>
        <taxon>Planctomycetia</taxon>
        <taxon>Planctomycetales</taxon>
        <taxon>Planctomycetaceae</taxon>
        <taxon>Gimesia</taxon>
    </lineage>
</organism>
<evidence type="ECO:0000313" key="1">
    <source>
        <dbReference type="EMBL" id="HCO27746.1"/>
    </source>
</evidence>
<comment type="caution">
    <text evidence="1">The sequence shown here is derived from an EMBL/GenBank/DDBJ whole genome shotgun (WGS) entry which is preliminary data.</text>
</comment>
<dbReference type="EMBL" id="DQAY01000206">
    <property type="protein sequence ID" value="HCO27746.1"/>
    <property type="molecule type" value="Genomic_DNA"/>
</dbReference>